<evidence type="ECO:0000256" key="1">
    <source>
        <dbReference type="SAM" id="MobiDB-lite"/>
    </source>
</evidence>
<gene>
    <name evidence="2" type="primary">IML1</name>
    <name evidence="2" type="ORF">BGZ95_002942</name>
</gene>
<proteinExistence type="predicted"/>
<feature type="region of interest" description="Disordered" evidence="1">
    <location>
        <begin position="145"/>
        <end position="193"/>
    </location>
</feature>
<feature type="compositionally biased region" description="Low complexity" evidence="1">
    <location>
        <begin position="267"/>
        <end position="284"/>
    </location>
</feature>
<dbReference type="PANTHER" id="PTHR13179">
    <property type="entry name" value="DEP DOMAIN CONTAINING PROTEIN 5"/>
    <property type="match status" value="1"/>
</dbReference>
<dbReference type="InterPro" id="IPR027244">
    <property type="entry name" value="IML1"/>
</dbReference>
<feature type="non-terminal residue" evidence="2">
    <location>
        <position position="1"/>
    </location>
</feature>
<reference evidence="2" key="1">
    <citation type="journal article" date="2020" name="Fungal Divers.">
        <title>Resolving the Mortierellaceae phylogeny through synthesis of multi-gene phylogenetics and phylogenomics.</title>
        <authorList>
            <person name="Vandepol N."/>
            <person name="Liber J."/>
            <person name="Desiro A."/>
            <person name="Na H."/>
            <person name="Kennedy M."/>
            <person name="Barry K."/>
            <person name="Grigoriev I.V."/>
            <person name="Miller A.N."/>
            <person name="O'Donnell K."/>
            <person name="Stajich J.E."/>
            <person name="Bonito G."/>
        </authorList>
    </citation>
    <scope>NUCLEOTIDE SEQUENCE</scope>
    <source>
        <strain evidence="2">NRRL 28262</strain>
    </source>
</reference>
<dbReference type="EMBL" id="JAAAIL010001645">
    <property type="protein sequence ID" value="KAG0266996.1"/>
    <property type="molecule type" value="Genomic_DNA"/>
</dbReference>
<keyword evidence="3" id="KW-1185">Reference proteome</keyword>
<dbReference type="GO" id="GO:1990130">
    <property type="term" value="C:GATOR1 complex"/>
    <property type="evidence" value="ECO:0007669"/>
    <property type="project" value="TreeGrafter"/>
</dbReference>
<feature type="compositionally biased region" description="Low complexity" evidence="1">
    <location>
        <begin position="373"/>
        <end position="387"/>
    </location>
</feature>
<dbReference type="GO" id="GO:1904262">
    <property type="term" value="P:negative regulation of TORC1 signaling"/>
    <property type="evidence" value="ECO:0007669"/>
    <property type="project" value="TreeGrafter"/>
</dbReference>
<evidence type="ECO:0000313" key="3">
    <source>
        <dbReference type="Proteomes" id="UP001194580"/>
    </source>
</evidence>
<sequence>DMLQSWGRTAERCGLRLIEAPIEQDSQGRAFNPFESPVPIKLALRPPLTKGFFKPASQIDPLTEPVQVPKLHFLTELVKSHGFILDMESDELYPPAAQLNYTYKRAPYKNIQYVHRSGVAFIQISYNGPHEFLWVNNRLLTSHSIPAPDRDRGDWDRPKTGGTNNQEGGGGGGGGGTSSSKNASNHIPNPEVLRRKFTATCENKDELAKIWGEISSHLETISGIQDILEDVPDESVVEREGLAWAVMPSLAAPRRKSDANLDVALDGASATGEGGSASAEGETAPDTAPVNVPIIRIDMDPASREEDQKRAEAEGEVVLKSTSVVETVPVEQEQQPKDQDQLVVEVSGGVVESALAEGAPETTKVQASKPALEATTETTSGQSGQSAPADTHE</sequence>
<feature type="region of interest" description="Disordered" evidence="1">
    <location>
        <begin position="354"/>
        <end position="393"/>
    </location>
</feature>
<evidence type="ECO:0000313" key="2">
    <source>
        <dbReference type="EMBL" id="KAG0266996.1"/>
    </source>
</evidence>
<organism evidence="2 3">
    <name type="scientific">Linnemannia exigua</name>
    <dbReference type="NCBI Taxonomy" id="604196"/>
    <lineage>
        <taxon>Eukaryota</taxon>
        <taxon>Fungi</taxon>
        <taxon>Fungi incertae sedis</taxon>
        <taxon>Mucoromycota</taxon>
        <taxon>Mortierellomycotina</taxon>
        <taxon>Mortierellomycetes</taxon>
        <taxon>Mortierellales</taxon>
        <taxon>Mortierellaceae</taxon>
        <taxon>Linnemannia</taxon>
    </lineage>
</organism>
<dbReference type="GO" id="GO:0010508">
    <property type="term" value="P:positive regulation of autophagy"/>
    <property type="evidence" value="ECO:0007669"/>
    <property type="project" value="TreeGrafter"/>
</dbReference>
<comment type="caution">
    <text evidence="2">The sequence shown here is derived from an EMBL/GenBank/DDBJ whole genome shotgun (WGS) entry which is preliminary data.</text>
</comment>
<feature type="compositionally biased region" description="Gly residues" evidence="1">
    <location>
        <begin position="167"/>
        <end position="177"/>
    </location>
</feature>
<protein>
    <submittedName>
        <fullName evidence="2">Vacuolar membrane-associated protein iml1</fullName>
    </submittedName>
</protein>
<dbReference type="Proteomes" id="UP001194580">
    <property type="component" value="Unassembled WGS sequence"/>
</dbReference>
<feature type="compositionally biased region" description="Basic and acidic residues" evidence="1">
    <location>
        <begin position="148"/>
        <end position="159"/>
    </location>
</feature>
<dbReference type="PANTHER" id="PTHR13179:SF8">
    <property type="entry name" value="GATOR COMPLEX PROTEIN DEPDC5"/>
    <property type="match status" value="1"/>
</dbReference>
<dbReference type="GO" id="GO:0005096">
    <property type="term" value="F:GTPase activator activity"/>
    <property type="evidence" value="ECO:0007669"/>
    <property type="project" value="InterPro"/>
</dbReference>
<name>A0AAD4D4U1_9FUNG</name>
<feature type="region of interest" description="Disordered" evidence="1">
    <location>
        <begin position="266"/>
        <end position="287"/>
    </location>
</feature>
<accession>A0AAD4D4U1</accession>
<dbReference type="AlphaFoldDB" id="A0AAD4D4U1"/>